<evidence type="ECO:0000313" key="1">
    <source>
        <dbReference type="EnsemblMetazoa" id="G28883.1:cds"/>
    </source>
</evidence>
<keyword evidence="2" id="KW-1185">Reference proteome</keyword>
<accession>A0A8W8LN60</accession>
<name>A0A8W8LN60_MAGGI</name>
<evidence type="ECO:0000313" key="2">
    <source>
        <dbReference type="Proteomes" id="UP000005408"/>
    </source>
</evidence>
<protein>
    <submittedName>
        <fullName evidence="1">Uncharacterized protein</fullName>
    </submittedName>
</protein>
<dbReference type="Proteomes" id="UP000005408">
    <property type="component" value="Unassembled WGS sequence"/>
</dbReference>
<dbReference type="EnsemblMetazoa" id="G28883.1">
    <property type="protein sequence ID" value="G28883.1:cds"/>
    <property type="gene ID" value="G28883"/>
</dbReference>
<sequence length="125" mass="14432">MINHISKLINIRLTTRLRILSPRPSPQIFTPTLQIFFPAIFEATLKSIVKDPMHKFFGESEVTLLCRVVLCLSGVHQFFLDTFMTVFSVERTLCSTLDREYMFQMFHQTTVSADFTVVTCCYLGL</sequence>
<organism evidence="1 2">
    <name type="scientific">Magallana gigas</name>
    <name type="common">Pacific oyster</name>
    <name type="synonym">Crassostrea gigas</name>
    <dbReference type="NCBI Taxonomy" id="29159"/>
    <lineage>
        <taxon>Eukaryota</taxon>
        <taxon>Metazoa</taxon>
        <taxon>Spiralia</taxon>
        <taxon>Lophotrochozoa</taxon>
        <taxon>Mollusca</taxon>
        <taxon>Bivalvia</taxon>
        <taxon>Autobranchia</taxon>
        <taxon>Pteriomorphia</taxon>
        <taxon>Ostreida</taxon>
        <taxon>Ostreoidea</taxon>
        <taxon>Ostreidae</taxon>
        <taxon>Magallana</taxon>
    </lineage>
</organism>
<dbReference type="AlphaFoldDB" id="A0A8W8LN60"/>
<reference evidence="1" key="1">
    <citation type="submission" date="2022-08" db="UniProtKB">
        <authorList>
            <consortium name="EnsemblMetazoa"/>
        </authorList>
    </citation>
    <scope>IDENTIFICATION</scope>
    <source>
        <strain evidence="1">05x7-T-G4-1.051#20</strain>
    </source>
</reference>
<proteinExistence type="predicted"/>